<evidence type="ECO:0000313" key="2">
    <source>
        <dbReference type="EnsemblProtists" id="HpaP811513"/>
    </source>
</evidence>
<evidence type="ECO:0000259" key="1">
    <source>
        <dbReference type="Pfam" id="PF00564"/>
    </source>
</evidence>
<dbReference type="Gene3D" id="3.10.20.90">
    <property type="entry name" value="Phosphatidylinositol 3-kinase Catalytic Subunit, Chain A, domain 1"/>
    <property type="match status" value="1"/>
</dbReference>
<sequence>MDAKQTALKIKYKGELHRLRRDLKSFSLEALTALFADTFNLAPGGFMVQYTDVEGDYLNVTLQAKYEEACRVLSPAEASATSNVAAPILKAIKKLVETLIVSMSKIKHEEWTDKAQQTAQTGLDQKNEALNTVVQDARKAVQATRMSMQELPFDKLMKETMEVLKCAAKGIGESAKEVVIEIKNITPVQTEVVLIPETPQQSTATVVGEEANEALVAATSDREWNQATEQDRTSAPGRRILVRSRFRLVSTIERPQWKSNTMS</sequence>
<reference evidence="2" key="2">
    <citation type="submission" date="2015-06" db="UniProtKB">
        <authorList>
            <consortium name="EnsemblProtists"/>
        </authorList>
    </citation>
    <scope>IDENTIFICATION</scope>
    <source>
        <strain evidence="2">Emoy2</strain>
    </source>
</reference>
<dbReference type="eggNOG" id="ENOG502QUS1">
    <property type="taxonomic scope" value="Eukaryota"/>
</dbReference>
<evidence type="ECO:0000313" key="3">
    <source>
        <dbReference type="Proteomes" id="UP000011713"/>
    </source>
</evidence>
<reference evidence="3" key="1">
    <citation type="journal article" date="2010" name="Science">
        <title>Signatures of adaptation to obligate biotrophy in the Hyaloperonospora arabidopsidis genome.</title>
        <authorList>
            <person name="Baxter L."/>
            <person name="Tripathy S."/>
            <person name="Ishaque N."/>
            <person name="Boot N."/>
            <person name="Cabral A."/>
            <person name="Kemen E."/>
            <person name="Thines M."/>
            <person name="Ah-Fong A."/>
            <person name="Anderson R."/>
            <person name="Badejoko W."/>
            <person name="Bittner-Eddy P."/>
            <person name="Boore J.L."/>
            <person name="Chibucos M.C."/>
            <person name="Coates M."/>
            <person name="Dehal P."/>
            <person name="Delehaunty K."/>
            <person name="Dong S."/>
            <person name="Downton P."/>
            <person name="Dumas B."/>
            <person name="Fabro G."/>
            <person name="Fronick C."/>
            <person name="Fuerstenberg S.I."/>
            <person name="Fulton L."/>
            <person name="Gaulin E."/>
            <person name="Govers F."/>
            <person name="Hughes L."/>
            <person name="Humphray S."/>
            <person name="Jiang R.H."/>
            <person name="Judelson H."/>
            <person name="Kamoun S."/>
            <person name="Kyung K."/>
            <person name="Meijer H."/>
            <person name="Minx P."/>
            <person name="Morris P."/>
            <person name="Nelson J."/>
            <person name="Phuntumart V."/>
            <person name="Qutob D."/>
            <person name="Rehmany A."/>
            <person name="Rougon-Cardoso A."/>
            <person name="Ryden P."/>
            <person name="Torto-Alalibo T."/>
            <person name="Studholme D."/>
            <person name="Wang Y."/>
            <person name="Win J."/>
            <person name="Wood J."/>
            <person name="Clifton S.W."/>
            <person name="Rogers J."/>
            <person name="Van den Ackerveken G."/>
            <person name="Jones J.D."/>
            <person name="McDowell J.M."/>
            <person name="Beynon J."/>
            <person name="Tyler B.M."/>
        </authorList>
    </citation>
    <scope>NUCLEOTIDE SEQUENCE [LARGE SCALE GENOMIC DNA]</scope>
    <source>
        <strain evidence="3">Emoy2</strain>
    </source>
</reference>
<organism evidence="2 3">
    <name type="scientific">Hyaloperonospora arabidopsidis (strain Emoy2)</name>
    <name type="common">Downy mildew agent</name>
    <name type="synonym">Peronospora arabidopsidis</name>
    <dbReference type="NCBI Taxonomy" id="559515"/>
    <lineage>
        <taxon>Eukaryota</taxon>
        <taxon>Sar</taxon>
        <taxon>Stramenopiles</taxon>
        <taxon>Oomycota</taxon>
        <taxon>Peronosporomycetes</taxon>
        <taxon>Peronosporales</taxon>
        <taxon>Peronosporaceae</taxon>
        <taxon>Hyaloperonospora</taxon>
    </lineage>
</organism>
<name>M4BY81_HYAAE</name>
<protein>
    <recommendedName>
        <fullName evidence="1">PB1 domain-containing protein</fullName>
    </recommendedName>
</protein>
<dbReference type="Proteomes" id="UP000011713">
    <property type="component" value="Unassembled WGS sequence"/>
</dbReference>
<dbReference type="InParanoid" id="M4BY81"/>
<dbReference type="AlphaFoldDB" id="M4BY81"/>
<dbReference type="EnsemblProtists" id="HpaT811513">
    <property type="protein sequence ID" value="HpaP811513"/>
    <property type="gene ID" value="HpaG811513"/>
</dbReference>
<dbReference type="Pfam" id="PF00564">
    <property type="entry name" value="PB1"/>
    <property type="match status" value="1"/>
</dbReference>
<dbReference type="SUPFAM" id="SSF54277">
    <property type="entry name" value="CAD &amp; PB1 domains"/>
    <property type="match status" value="1"/>
</dbReference>
<dbReference type="EMBL" id="JH598038">
    <property type="status" value="NOT_ANNOTATED_CDS"/>
    <property type="molecule type" value="Genomic_DNA"/>
</dbReference>
<feature type="domain" description="PB1" evidence="1">
    <location>
        <begin position="6"/>
        <end position="72"/>
    </location>
</feature>
<accession>M4BY81</accession>
<keyword evidence="3" id="KW-1185">Reference proteome</keyword>
<dbReference type="CDD" id="cd05992">
    <property type="entry name" value="PB1"/>
    <property type="match status" value="1"/>
</dbReference>
<dbReference type="VEuPathDB" id="FungiDB:HpaG811513"/>
<proteinExistence type="predicted"/>
<dbReference type="STRING" id="559515.M4BY81"/>
<dbReference type="OMA" id="KHEEWTD"/>
<dbReference type="InterPro" id="IPR000270">
    <property type="entry name" value="PB1_dom"/>
</dbReference>
<dbReference type="HOGENOM" id="CLU_075959_0_0_1"/>